<dbReference type="EMBL" id="AP012320">
    <property type="protein sequence ID" value="BAL97674.1"/>
    <property type="molecule type" value="Genomic_DNA"/>
</dbReference>
<dbReference type="PANTHER" id="PTHR35175:SF2">
    <property type="entry name" value="DUF1289 DOMAIN-CONTAINING PROTEIN"/>
    <property type="match status" value="1"/>
</dbReference>
<reference evidence="1 2" key="1">
    <citation type="journal article" date="2012" name="J. Bacteriol.">
        <title>Complete genome sequence of phototrophic betaproteobacterium Rubrivivax gelatinosus IL144.</title>
        <authorList>
            <person name="Nagashima S."/>
            <person name="Kamimura A."/>
            <person name="Shimizu T."/>
            <person name="Nakamura-isaki S."/>
            <person name="Aono E."/>
            <person name="Sakamoto K."/>
            <person name="Ichikawa N."/>
            <person name="Nakazawa H."/>
            <person name="Sekine M."/>
            <person name="Yamazaki S."/>
            <person name="Fujita N."/>
            <person name="Shimada K."/>
            <person name="Hanada S."/>
            <person name="Nagashima K.V.P."/>
        </authorList>
    </citation>
    <scope>NUCLEOTIDE SEQUENCE [LARGE SCALE GENOMIC DNA]</scope>
    <source>
        <strain evidence="2">NBRC 100245 / IL144</strain>
    </source>
</reference>
<dbReference type="HOGENOM" id="CLU_162538_6_2_4"/>
<dbReference type="KEGG" id="rge:RGE_43380"/>
<protein>
    <recommendedName>
        <fullName evidence="3">DUF1289 domain-containing protein</fullName>
    </recommendedName>
</protein>
<dbReference type="AlphaFoldDB" id="I0HXD7"/>
<evidence type="ECO:0000313" key="1">
    <source>
        <dbReference type="EMBL" id="BAL97674.1"/>
    </source>
</evidence>
<name>I0HXD7_RUBGI</name>
<dbReference type="PANTHER" id="PTHR35175">
    <property type="entry name" value="DUF1289 DOMAIN-CONTAINING PROTEIN"/>
    <property type="match status" value="1"/>
</dbReference>
<organism evidence="1 2">
    <name type="scientific">Rubrivivax gelatinosus (strain NBRC 100245 / IL144)</name>
    <dbReference type="NCBI Taxonomy" id="983917"/>
    <lineage>
        <taxon>Bacteria</taxon>
        <taxon>Pseudomonadati</taxon>
        <taxon>Pseudomonadota</taxon>
        <taxon>Betaproteobacteria</taxon>
        <taxon>Burkholderiales</taxon>
        <taxon>Sphaerotilaceae</taxon>
        <taxon>Rubrivivax</taxon>
    </lineage>
</organism>
<evidence type="ECO:0000313" key="2">
    <source>
        <dbReference type="Proteomes" id="UP000007883"/>
    </source>
</evidence>
<dbReference type="Proteomes" id="UP000007883">
    <property type="component" value="Chromosome"/>
</dbReference>
<gene>
    <name evidence="1" type="ordered locus">RGE_43380</name>
</gene>
<dbReference type="InterPro" id="IPR010710">
    <property type="entry name" value="DUF1289"/>
</dbReference>
<accession>I0HXD7</accession>
<dbReference type="eggNOG" id="COG3313">
    <property type="taxonomic scope" value="Bacteria"/>
</dbReference>
<dbReference type="Pfam" id="PF06945">
    <property type="entry name" value="DUF1289"/>
    <property type="match status" value="1"/>
</dbReference>
<sequence length="61" mass="6945">MPSPCIDVCRMDAASGWCEGCLRTLDEIAAWSTMPDDERRAVLDRLAERRVVWQQRPGAPR</sequence>
<proteinExistence type="predicted"/>
<dbReference type="STRING" id="983917.RGE_43380"/>
<dbReference type="PATRIC" id="fig|983917.3.peg.4226"/>
<keyword evidence="2" id="KW-1185">Reference proteome</keyword>
<evidence type="ECO:0008006" key="3">
    <source>
        <dbReference type="Google" id="ProtNLM"/>
    </source>
</evidence>